<dbReference type="RefSeq" id="WP_127027401.1">
    <property type="nucleotide sequence ID" value="NZ_RYFG02000061.1"/>
</dbReference>
<evidence type="ECO:0000313" key="1">
    <source>
        <dbReference type="EMBL" id="TRW98995.1"/>
    </source>
</evidence>
<dbReference type="Proteomes" id="UP000733744">
    <property type="component" value="Unassembled WGS sequence"/>
</dbReference>
<dbReference type="Pfam" id="PF10734">
    <property type="entry name" value="DUF2523"/>
    <property type="match status" value="1"/>
</dbReference>
<evidence type="ECO:0000313" key="2">
    <source>
        <dbReference type="Proteomes" id="UP000733744"/>
    </source>
</evidence>
<gene>
    <name evidence="1" type="ORF">EKO24_006865</name>
</gene>
<comment type="caution">
    <text evidence="1">The sequence shown here is derived from an EMBL/GenBank/DDBJ whole genome shotgun (WGS) entry which is preliminary data.</text>
</comment>
<name>A0ABY3CDT6_9GAMM</name>
<dbReference type="EMBL" id="RYFG02000061">
    <property type="protein sequence ID" value="TRW98995.1"/>
    <property type="molecule type" value="Genomic_DNA"/>
</dbReference>
<proteinExistence type="predicted"/>
<reference evidence="1 2" key="1">
    <citation type="journal article" date="2019" name="Antonie Van Leeuwenhoek">
        <title>Description of 'Ca. Methylobacter oryzae' KRF1, a novel species from the environmentally important Methylobacter clade 2.</title>
        <authorList>
            <person name="Khatri K."/>
            <person name="Mohite J.A."/>
            <person name="Pandit P.S."/>
            <person name="Bahulikar R."/>
            <person name="Rahalkar M.C."/>
        </authorList>
    </citation>
    <scope>NUCLEOTIDE SEQUENCE [LARGE SCALE GENOMIC DNA]</scope>
    <source>
        <strain evidence="1 2">KRF1</strain>
    </source>
</reference>
<keyword evidence="2" id="KW-1185">Reference proteome</keyword>
<dbReference type="InterPro" id="IPR019670">
    <property type="entry name" value="DUF2523"/>
</dbReference>
<organism evidence="1 2">
    <name type="scientific">Candidatus Methylobacter oryzae</name>
    <dbReference type="NCBI Taxonomy" id="2497749"/>
    <lineage>
        <taxon>Bacteria</taxon>
        <taxon>Pseudomonadati</taxon>
        <taxon>Pseudomonadota</taxon>
        <taxon>Gammaproteobacteria</taxon>
        <taxon>Methylococcales</taxon>
        <taxon>Methylococcaceae</taxon>
        <taxon>Methylobacter</taxon>
    </lineage>
</organism>
<protein>
    <submittedName>
        <fullName evidence="1">DUF2523 domain-containing protein</fullName>
    </submittedName>
</protein>
<accession>A0ABY3CDT6</accession>
<sequence length="123" mass="14182">MLDLLIDAFNQISQFLTEIENYIVAFWDFVTHGIYDFAVKWLANWVIYATISTITFKLWAISFAWDIAQEILSQLNITSAIQSAWSALDSRIMDAISFFRIPEAINIILTAHVTKFVLRFLGL</sequence>